<dbReference type="AlphaFoldDB" id="A3MXH3"/>
<dbReference type="OrthoDB" id="28285at2157"/>
<dbReference type="STRING" id="410359.Pcal_1924"/>
<dbReference type="EMBL" id="CP000561">
    <property type="protein sequence ID" value="ABO09340.1"/>
    <property type="molecule type" value="Genomic_DNA"/>
</dbReference>
<accession>A3MXH3</accession>
<dbReference type="Proteomes" id="UP000001431">
    <property type="component" value="Chromosome"/>
</dbReference>
<name>A3MXH3_PYRCJ</name>
<gene>
    <name evidence="1" type="ordered locus">Pcal_1924</name>
</gene>
<dbReference type="GeneID" id="4908305"/>
<keyword evidence="2" id="KW-1185">Reference proteome</keyword>
<protein>
    <submittedName>
        <fullName evidence="1">Bacterio-opsin activator, HTH domain protein</fullName>
    </submittedName>
</protein>
<proteinExistence type="predicted"/>
<organism evidence="1 2">
    <name type="scientific">Pyrobaculum calidifontis (strain DSM 21063 / JCM 11548 / VA1)</name>
    <dbReference type="NCBI Taxonomy" id="410359"/>
    <lineage>
        <taxon>Archaea</taxon>
        <taxon>Thermoproteota</taxon>
        <taxon>Thermoprotei</taxon>
        <taxon>Thermoproteales</taxon>
        <taxon>Thermoproteaceae</taxon>
        <taxon>Pyrobaculum</taxon>
    </lineage>
</organism>
<dbReference type="RefSeq" id="WP_011850598.1">
    <property type="nucleotide sequence ID" value="NC_009073.1"/>
</dbReference>
<dbReference type="KEGG" id="pcl:Pcal_1924"/>
<dbReference type="HOGENOM" id="CLU_1727306_0_0_2"/>
<reference evidence="1" key="1">
    <citation type="submission" date="2007-02" db="EMBL/GenBank/DDBJ databases">
        <title>Complete sequence of Pyrobaculum calidifontis JCM 11548.</title>
        <authorList>
            <consortium name="US DOE Joint Genome Institute"/>
            <person name="Copeland A."/>
            <person name="Lucas S."/>
            <person name="Lapidus A."/>
            <person name="Barry K."/>
            <person name="Glavina del Rio T."/>
            <person name="Dalin E."/>
            <person name="Tice H."/>
            <person name="Pitluck S."/>
            <person name="Chain P."/>
            <person name="Malfatti S."/>
            <person name="Shin M."/>
            <person name="Vergez L."/>
            <person name="Schmutz J."/>
            <person name="Larimer F."/>
            <person name="Land M."/>
            <person name="Hauser L."/>
            <person name="Kyrpides N."/>
            <person name="Mikhailova N."/>
            <person name="Cozen A.E."/>
            <person name="Fitz-Gibbon S.T."/>
            <person name="House C.H."/>
            <person name="Saltikov C."/>
            <person name="Lowe T.M."/>
            <person name="Richardson P."/>
        </authorList>
    </citation>
    <scope>NUCLEOTIDE SEQUENCE [LARGE SCALE GENOMIC DNA]</scope>
    <source>
        <strain evidence="1">JCM 11548</strain>
    </source>
</reference>
<evidence type="ECO:0000313" key="2">
    <source>
        <dbReference type="Proteomes" id="UP000001431"/>
    </source>
</evidence>
<evidence type="ECO:0000313" key="1">
    <source>
        <dbReference type="EMBL" id="ABO09340.1"/>
    </source>
</evidence>
<sequence length="152" mass="16669">MQFLRVVLRTCPKVPRDAYAHLGFHMRNGHVIHLVATPRGVERVVAKCDECVFYQLASSGYIFGGVKLGEGRITIVVTGNGAVKRVLRNSPQVVKVEEVSYKNLVLTEKQRDALLHLAMGKGAGDLAKELGVSRVAALKLIRRALKKVALLV</sequence>
<dbReference type="eggNOG" id="arCOG07068">
    <property type="taxonomic scope" value="Archaea"/>
</dbReference>